<name>A0ABW2CXY2_9ACTN</name>
<dbReference type="Gene3D" id="1.10.10.10">
    <property type="entry name" value="Winged helix-like DNA-binding domain superfamily/Winged helix DNA-binding domain"/>
    <property type="match status" value="1"/>
</dbReference>
<dbReference type="PROSITE" id="PS50043">
    <property type="entry name" value="HTH_LUXR_2"/>
    <property type="match status" value="1"/>
</dbReference>
<dbReference type="SUPFAM" id="SSF46894">
    <property type="entry name" value="C-terminal effector domain of the bipartite response regulators"/>
    <property type="match status" value="1"/>
</dbReference>
<evidence type="ECO:0000313" key="2">
    <source>
        <dbReference type="EMBL" id="MFC6885155.1"/>
    </source>
</evidence>
<dbReference type="EMBL" id="JBHSXS010000034">
    <property type="protein sequence ID" value="MFC6885155.1"/>
    <property type="molecule type" value="Genomic_DNA"/>
</dbReference>
<protein>
    <submittedName>
        <fullName evidence="2">Response regulator transcription factor</fullName>
    </submittedName>
</protein>
<dbReference type="InterPro" id="IPR000792">
    <property type="entry name" value="Tscrpt_reg_LuxR_C"/>
</dbReference>
<dbReference type="SMART" id="SM00421">
    <property type="entry name" value="HTH_LUXR"/>
    <property type="match status" value="1"/>
</dbReference>
<dbReference type="Proteomes" id="UP001596380">
    <property type="component" value="Unassembled WGS sequence"/>
</dbReference>
<comment type="caution">
    <text evidence="2">The sequence shown here is derived from an EMBL/GenBank/DDBJ whole genome shotgun (WGS) entry which is preliminary data.</text>
</comment>
<proteinExistence type="predicted"/>
<gene>
    <name evidence="2" type="ORF">ACFQKB_35740</name>
</gene>
<reference evidence="3" key="1">
    <citation type="journal article" date="2019" name="Int. J. Syst. Evol. Microbiol.">
        <title>The Global Catalogue of Microorganisms (GCM) 10K type strain sequencing project: providing services to taxonomists for standard genome sequencing and annotation.</title>
        <authorList>
            <consortium name="The Broad Institute Genomics Platform"/>
            <consortium name="The Broad Institute Genome Sequencing Center for Infectious Disease"/>
            <person name="Wu L."/>
            <person name="Ma J."/>
        </authorList>
    </citation>
    <scope>NUCLEOTIDE SEQUENCE [LARGE SCALE GENOMIC DNA]</scope>
    <source>
        <strain evidence="3">JCM 3369</strain>
    </source>
</reference>
<feature type="domain" description="HTH luxR-type" evidence="1">
    <location>
        <begin position="149"/>
        <end position="214"/>
    </location>
</feature>
<keyword evidence="3" id="KW-1185">Reference proteome</keyword>
<sequence length="216" mass="23865">MDPQRNVVVRGERELVLRAGHLFHAREEFACAAADQSTWALPGARERLVAGLHARRARPFKLYNPGALADEESERRLIEIAGHGVQIRICATPLRQETILIDRKVAILAGPAGDGPREYTVVRAPGVVESVRTLFWATWDAATDLADFRRSRPPALNGQSREILHLLADGLKDEAAARKLGLSLRTYRRRVAEILALLDAGSRFQAGLRARELGLA</sequence>
<dbReference type="RefSeq" id="WP_160818958.1">
    <property type="nucleotide sequence ID" value="NZ_JBHSXE010000001.1"/>
</dbReference>
<accession>A0ABW2CXY2</accession>
<evidence type="ECO:0000313" key="3">
    <source>
        <dbReference type="Proteomes" id="UP001596380"/>
    </source>
</evidence>
<evidence type="ECO:0000259" key="1">
    <source>
        <dbReference type="PROSITE" id="PS50043"/>
    </source>
</evidence>
<dbReference type="InterPro" id="IPR036388">
    <property type="entry name" value="WH-like_DNA-bd_sf"/>
</dbReference>
<organism evidence="2 3">
    <name type="scientific">Actinomadura yumaensis</name>
    <dbReference type="NCBI Taxonomy" id="111807"/>
    <lineage>
        <taxon>Bacteria</taxon>
        <taxon>Bacillati</taxon>
        <taxon>Actinomycetota</taxon>
        <taxon>Actinomycetes</taxon>
        <taxon>Streptosporangiales</taxon>
        <taxon>Thermomonosporaceae</taxon>
        <taxon>Actinomadura</taxon>
    </lineage>
</organism>
<dbReference type="InterPro" id="IPR016032">
    <property type="entry name" value="Sig_transdc_resp-reg_C-effctor"/>
</dbReference>